<dbReference type="KEGG" id="mgot:MgSA37_01904"/>
<dbReference type="RefSeq" id="WP_096351413.1">
    <property type="nucleotide sequence ID" value="NZ_AP017313.1"/>
</dbReference>
<organism evidence="1 2">
    <name type="scientific">Mucilaginibacter gotjawali</name>
    <dbReference type="NCBI Taxonomy" id="1550579"/>
    <lineage>
        <taxon>Bacteria</taxon>
        <taxon>Pseudomonadati</taxon>
        <taxon>Bacteroidota</taxon>
        <taxon>Sphingobacteriia</taxon>
        <taxon>Sphingobacteriales</taxon>
        <taxon>Sphingobacteriaceae</taxon>
        <taxon>Mucilaginibacter</taxon>
    </lineage>
</organism>
<sequence>MTVILWLTLLQIKIPGVQTIDLSTVRHLYQRAPVVKQDAGQLNRLMLQVDSDTDAPVLLCYKGANEMIQAKYTLNPIIKLQKFNKGKKLIINAVNRDSLSLEIRFIRYSIQSNLPDFLGFHDELYTDKRFIDDNINNSKDAQLKEMIFNYLSAAKPDKFKL</sequence>
<dbReference type="OrthoDB" id="663842at2"/>
<protein>
    <submittedName>
        <fullName evidence="1">Uncharacterized protein</fullName>
    </submittedName>
</protein>
<keyword evidence="2" id="KW-1185">Reference proteome</keyword>
<gene>
    <name evidence="1" type="ORF">MgSA37_01904</name>
</gene>
<accession>A0A0X8X0U4</accession>
<proteinExistence type="predicted"/>
<evidence type="ECO:0000313" key="2">
    <source>
        <dbReference type="Proteomes" id="UP000218263"/>
    </source>
</evidence>
<dbReference type="AlphaFoldDB" id="A0A0X8X0U4"/>
<dbReference type="EMBL" id="AP017313">
    <property type="protein sequence ID" value="BAU53734.1"/>
    <property type="molecule type" value="Genomic_DNA"/>
</dbReference>
<evidence type="ECO:0000313" key="1">
    <source>
        <dbReference type="EMBL" id="BAU53734.1"/>
    </source>
</evidence>
<dbReference type="Proteomes" id="UP000218263">
    <property type="component" value="Chromosome"/>
</dbReference>
<reference evidence="1 2" key="1">
    <citation type="submission" date="2015-12" db="EMBL/GenBank/DDBJ databases">
        <title>Genome sequence of Mucilaginibacter gotjawali.</title>
        <authorList>
            <person name="Lee J.S."/>
            <person name="Lee K.C."/>
            <person name="Kim K.K."/>
            <person name="Lee B.W."/>
        </authorList>
    </citation>
    <scope>NUCLEOTIDE SEQUENCE [LARGE SCALE GENOMIC DNA]</scope>
    <source>
        <strain evidence="1 2">SA3-7</strain>
    </source>
</reference>
<name>A0A0X8X0U4_9SPHI</name>